<name>A0A2I1HWP9_9GLOM</name>
<organism evidence="1 2">
    <name type="scientific">Rhizophagus irregularis</name>
    <dbReference type="NCBI Taxonomy" id="588596"/>
    <lineage>
        <taxon>Eukaryota</taxon>
        <taxon>Fungi</taxon>
        <taxon>Fungi incertae sedis</taxon>
        <taxon>Mucoromycota</taxon>
        <taxon>Glomeromycotina</taxon>
        <taxon>Glomeromycetes</taxon>
        <taxon>Glomerales</taxon>
        <taxon>Glomeraceae</taxon>
        <taxon>Rhizophagus</taxon>
    </lineage>
</organism>
<proteinExistence type="predicted"/>
<feature type="non-terminal residue" evidence="1">
    <location>
        <position position="140"/>
    </location>
</feature>
<dbReference type="VEuPathDB" id="FungiDB:FUN_020894"/>
<dbReference type="Proteomes" id="UP000234323">
    <property type="component" value="Unassembled WGS sequence"/>
</dbReference>
<protein>
    <submittedName>
        <fullName evidence="1">Uncharacterized protein</fullName>
    </submittedName>
</protein>
<comment type="caution">
    <text evidence="1">The sequence shown here is derived from an EMBL/GenBank/DDBJ whole genome shotgun (WGS) entry which is preliminary data.</text>
</comment>
<reference evidence="1 2" key="1">
    <citation type="submission" date="2015-10" db="EMBL/GenBank/DDBJ databases">
        <title>Genome analyses suggest a sexual origin of heterokaryosis in a supposedly ancient asexual fungus.</title>
        <authorList>
            <person name="Ropars J."/>
            <person name="Sedzielewska K."/>
            <person name="Noel J."/>
            <person name="Charron P."/>
            <person name="Farinelli L."/>
            <person name="Marton T."/>
            <person name="Kruger M."/>
            <person name="Pelin A."/>
            <person name="Brachmann A."/>
            <person name="Corradi N."/>
        </authorList>
    </citation>
    <scope>NUCLEOTIDE SEQUENCE [LARGE SCALE GENOMIC DNA]</scope>
    <source>
        <strain evidence="1 2">A4</strain>
    </source>
</reference>
<accession>A0A2I1HWP9</accession>
<evidence type="ECO:0000313" key="2">
    <source>
        <dbReference type="Proteomes" id="UP000234323"/>
    </source>
</evidence>
<dbReference type="EMBL" id="LLXI01009726">
    <property type="protein sequence ID" value="PKY63304.1"/>
    <property type="molecule type" value="Genomic_DNA"/>
</dbReference>
<evidence type="ECO:0000313" key="1">
    <source>
        <dbReference type="EMBL" id="PKY63304.1"/>
    </source>
</evidence>
<keyword evidence="2" id="KW-1185">Reference proteome</keyword>
<gene>
    <name evidence="1" type="ORF">RhiirA4_433092</name>
</gene>
<sequence length="140" mass="16249">MACSCLNNTSELINIARLSLQLPLKCCQTCGSEYPICFCQEMCTLKPSTRKYVYFVCSKKECNYIDDIQEDIDKEIKKIEKENREFATEEEIQEESQCLENVKEMGVQAAIKHIKEENKNVDNLKAYICHELSLQSPRHN</sequence>
<dbReference type="VEuPathDB" id="FungiDB:RhiirFUN_000265"/>
<dbReference type="AlphaFoldDB" id="A0A2I1HWP9"/>